<dbReference type="RefSeq" id="WP_345621503.1">
    <property type="nucleotide sequence ID" value="NZ_BAABIG010000041.1"/>
</dbReference>
<comment type="caution">
    <text evidence="1">The sequence shown here is derived from an EMBL/GenBank/DDBJ whole genome shotgun (WGS) entry which is preliminary data.</text>
</comment>
<proteinExistence type="predicted"/>
<organism evidence="1 2">
    <name type="scientific">Streptomyces ziwulingensis</name>
    <dbReference type="NCBI Taxonomy" id="1045501"/>
    <lineage>
        <taxon>Bacteria</taxon>
        <taxon>Bacillati</taxon>
        <taxon>Actinomycetota</taxon>
        <taxon>Actinomycetes</taxon>
        <taxon>Kitasatosporales</taxon>
        <taxon>Streptomycetaceae</taxon>
        <taxon>Streptomyces</taxon>
    </lineage>
</organism>
<evidence type="ECO:0000313" key="1">
    <source>
        <dbReference type="EMBL" id="GAA4807687.1"/>
    </source>
</evidence>
<keyword evidence="2" id="KW-1185">Reference proteome</keyword>
<accession>A0ABP9CB09</accession>
<gene>
    <name evidence="1" type="ORF">GCM10023220_42490</name>
</gene>
<sequence length="113" mass="11226">MDMFAAWVSIAGDTVEMIPGGEALGLTAREVADGVSTAGRTGVAVSHTEKAGAFVKEIVPAFSKSAADEVADTWRLAGESAGASGKLMASISANGPNVAANLVSSTESLGLVS</sequence>
<dbReference type="EMBL" id="BAABIG010000041">
    <property type="protein sequence ID" value="GAA4807687.1"/>
    <property type="molecule type" value="Genomic_DNA"/>
</dbReference>
<name>A0ABP9CB09_9ACTN</name>
<protein>
    <submittedName>
        <fullName evidence="1">Uncharacterized protein</fullName>
    </submittedName>
</protein>
<reference evidence="2" key="1">
    <citation type="journal article" date="2019" name="Int. J. Syst. Evol. Microbiol.">
        <title>The Global Catalogue of Microorganisms (GCM) 10K type strain sequencing project: providing services to taxonomists for standard genome sequencing and annotation.</title>
        <authorList>
            <consortium name="The Broad Institute Genomics Platform"/>
            <consortium name="The Broad Institute Genome Sequencing Center for Infectious Disease"/>
            <person name="Wu L."/>
            <person name="Ma J."/>
        </authorList>
    </citation>
    <scope>NUCLEOTIDE SEQUENCE [LARGE SCALE GENOMIC DNA]</scope>
    <source>
        <strain evidence="2">JCM 18081</strain>
    </source>
</reference>
<evidence type="ECO:0000313" key="2">
    <source>
        <dbReference type="Proteomes" id="UP001501265"/>
    </source>
</evidence>
<dbReference type="Proteomes" id="UP001501265">
    <property type="component" value="Unassembled WGS sequence"/>
</dbReference>